<dbReference type="eggNOG" id="ENOG5032ARJ">
    <property type="taxonomic scope" value="Bacteria"/>
</dbReference>
<accession>U5W1G9</accession>
<dbReference type="KEGG" id="afs:AFR_17415"/>
<gene>
    <name evidence="1" type="ORF">AFR_17415</name>
</gene>
<evidence type="ECO:0000313" key="2">
    <source>
        <dbReference type="Proteomes" id="UP000017746"/>
    </source>
</evidence>
<keyword evidence="2" id="KW-1185">Reference proteome</keyword>
<protein>
    <submittedName>
        <fullName evidence="1">Uncharacterized protein</fullName>
    </submittedName>
</protein>
<dbReference type="HOGENOM" id="CLU_938854_0_0_11"/>
<organism evidence="1 2">
    <name type="scientific">Actinoplanes friuliensis DSM 7358</name>
    <dbReference type="NCBI Taxonomy" id="1246995"/>
    <lineage>
        <taxon>Bacteria</taxon>
        <taxon>Bacillati</taxon>
        <taxon>Actinomycetota</taxon>
        <taxon>Actinomycetes</taxon>
        <taxon>Micromonosporales</taxon>
        <taxon>Micromonosporaceae</taxon>
        <taxon>Actinoplanes</taxon>
    </lineage>
</organism>
<name>U5W1G9_9ACTN</name>
<dbReference type="STRING" id="1246995.AFR_17415"/>
<dbReference type="EMBL" id="CP006272">
    <property type="protein sequence ID" value="AGZ41761.1"/>
    <property type="molecule type" value="Genomic_DNA"/>
</dbReference>
<dbReference type="Proteomes" id="UP000017746">
    <property type="component" value="Chromosome"/>
</dbReference>
<dbReference type="AlphaFoldDB" id="U5W1G9"/>
<sequence>MITIGALIALLASACGGPPEASPQVNEAWRSCEAEPAVDAASPLPRLDDSFAPVAAIVCFTGPARRADGGESQVATESRADDITSLLAALRLKDERRTNGACTLELPVIPRLVLLDRDGRWITPGIPQDSCGKVRVEVRRAVGDLRLTPVSSRPVRELESAEAARTGCGQHRADMIGATIAMGTRSGSKTGLLPAGAGAVRMCVYRVPADQQGSGKPAGDFLSGRALSGREWAAAKAAIENAPAAKDCTTHAGRFTVLLTGGDDVYVELDGCERLLAGSFLGQSSRALQDLLAKSN</sequence>
<dbReference type="PATRIC" id="fig|1246995.3.peg.3530"/>
<reference evidence="1 2" key="1">
    <citation type="journal article" date="2014" name="J. Biotechnol.">
        <title>Complete genome sequence of the actinobacterium Actinoplanes friuliensis HAG 010964, producer of the lipopeptide antibiotic friulimycin.</title>
        <authorList>
            <person name="Ruckert C."/>
            <person name="Szczepanowski R."/>
            <person name="Albersmeier A."/>
            <person name="Goesmann A."/>
            <person name="Fischer N."/>
            <person name="Steinkamper A."/>
            <person name="Puhler A."/>
            <person name="Biener R."/>
            <person name="Schwartz D."/>
            <person name="Kalinowski J."/>
        </authorList>
    </citation>
    <scope>NUCLEOTIDE SEQUENCE [LARGE SCALE GENOMIC DNA]</scope>
    <source>
        <strain evidence="1 2">DSM 7358</strain>
    </source>
</reference>
<proteinExistence type="predicted"/>
<evidence type="ECO:0000313" key="1">
    <source>
        <dbReference type="EMBL" id="AGZ41761.1"/>
    </source>
</evidence>